<gene>
    <name evidence="2" type="ORF">SAMN05192555_101252</name>
</gene>
<dbReference type="InterPro" id="IPR021735">
    <property type="entry name" value="DUF3306"/>
</dbReference>
<dbReference type="EMBL" id="FNGH01000001">
    <property type="protein sequence ID" value="SDK80800.1"/>
    <property type="molecule type" value="Genomic_DNA"/>
</dbReference>
<feature type="region of interest" description="Disordered" evidence="1">
    <location>
        <begin position="151"/>
        <end position="204"/>
    </location>
</feature>
<proteinExistence type="predicted"/>
<dbReference type="AlphaFoldDB" id="A0A1G9EXG9"/>
<reference evidence="3" key="1">
    <citation type="submission" date="2016-10" db="EMBL/GenBank/DDBJ databases">
        <authorList>
            <person name="Varghese N."/>
            <person name="Submissions S."/>
        </authorList>
    </citation>
    <scope>NUCLEOTIDE SEQUENCE [LARGE SCALE GENOMIC DNA]</scope>
    <source>
        <strain evidence="3">AAP</strain>
    </source>
</reference>
<evidence type="ECO:0000313" key="2">
    <source>
        <dbReference type="EMBL" id="SDK80800.1"/>
    </source>
</evidence>
<dbReference type="OrthoDB" id="5609487at2"/>
<evidence type="ECO:0008006" key="4">
    <source>
        <dbReference type="Google" id="ProtNLM"/>
    </source>
</evidence>
<protein>
    <recommendedName>
        <fullName evidence="4">DUF3306 domain-containing protein</fullName>
    </recommendedName>
</protein>
<sequence length="204" mass="21955">MNRFERWSRRKRGLAVEQDAGDESVGTETPEPAVETAESASSSEPAAQPPRQRVSDEVGDTPAAPPAEGSLDHTLPAPETLGPGSDFKAYLVPGVSSALKNRALRRLWATGNYNVRDGLDDYDLDYSQMRKMTAETSETVRQWGKKLVEKLDEPAEDAATDLSSSSNAPDVTGDTAPSDDGEADTPANAEQDGPPDEALPERER</sequence>
<dbReference type="Pfam" id="PF11748">
    <property type="entry name" value="DUF3306"/>
    <property type="match status" value="1"/>
</dbReference>
<dbReference type="RefSeq" id="WP_089656699.1">
    <property type="nucleotide sequence ID" value="NZ_FNGH01000001.1"/>
</dbReference>
<feature type="region of interest" description="Disordered" evidence="1">
    <location>
        <begin position="1"/>
        <end position="86"/>
    </location>
</feature>
<dbReference type="Proteomes" id="UP000199107">
    <property type="component" value="Unassembled WGS sequence"/>
</dbReference>
<keyword evidence="3" id="KW-1185">Reference proteome</keyword>
<dbReference type="STRING" id="48727.SAMN05192555_101252"/>
<evidence type="ECO:0000256" key="1">
    <source>
        <dbReference type="SAM" id="MobiDB-lite"/>
    </source>
</evidence>
<organism evidence="2 3">
    <name type="scientific">Franzmannia pantelleriensis</name>
    <dbReference type="NCBI Taxonomy" id="48727"/>
    <lineage>
        <taxon>Bacteria</taxon>
        <taxon>Pseudomonadati</taxon>
        <taxon>Pseudomonadota</taxon>
        <taxon>Gammaproteobacteria</taxon>
        <taxon>Oceanospirillales</taxon>
        <taxon>Halomonadaceae</taxon>
        <taxon>Franzmannia</taxon>
    </lineage>
</organism>
<accession>A0A1G9EXG9</accession>
<feature type="compositionally biased region" description="Low complexity" evidence="1">
    <location>
        <begin position="27"/>
        <end position="50"/>
    </location>
</feature>
<name>A0A1G9EXG9_9GAMM</name>
<evidence type="ECO:0000313" key="3">
    <source>
        <dbReference type="Proteomes" id="UP000199107"/>
    </source>
</evidence>